<sequence>IYDITTNWKFLPNISVILNRGIVVCVDKIKLDKGELSIILYPEFITDFENYGWIILTLEPEQNLAYLIFMITQHVNDTILEKVSSMEYGKTLIEISQSLIHPLQ</sequence>
<dbReference type="Proteomes" id="UP001301388">
    <property type="component" value="Unassembled WGS sequence"/>
</dbReference>
<dbReference type="EMBL" id="JAYGIE010000069">
    <property type="protein sequence ID" value="MEA5478142.1"/>
    <property type="molecule type" value="Genomic_DNA"/>
</dbReference>
<name>A0ABU5TIS8_9CYAN</name>
<dbReference type="RefSeq" id="WP_323261701.1">
    <property type="nucleotide sequence ID" value="NZ_JAYGIE010000069.1"/>
</dbReference>
<evidence type="ECO:0000313" key="2">
    <source>
        <dbReference type="Proteomes" id="UP001301388"/>
    </source>
</evidence>
<organism evidence="1 2">
    <name type="scientific">Pseudanabaena galeata UHCC 0370</name>
    <dbReference type="NCBI Taxonomy" id="3110310"/>
    <lineage>
        <taxon>Bacteria</taxon>
        <taxon>Bacillati</taxon>
        <taxon>Cyanobacteriota</taxon>
        <taxon>Cyanophyceae</taxon>
        <taxon>Pseudanabaenales</taxon>
        <taxon>Pseudanabaenaceae</taxon>
        <taxon>Pseudanabaena</taxon>
    </lineage>
</organism>
<comment type="caution">
    <text evidence="1">The sequence shown here is derived from an EMBL/GenBank/DDBJ whole genome shotgun (WGS) entry which is preliminary data.</text>
</comment>
<evidence type="ECO:0000313" key="1">
    <source>
        <dbReference type="EMBL" id="MEA5478142.1"/>
    </source>
</evidence>
<reference evidence="1 2" key="1">
    <citation type="submission" date="2023-12" db="EMBL/GenBank/DDBJ databases">
        <title>Baltic Sea Cyanobacteria.</title>
        <authorList>
            <person name="Delbaje E."/>
            <person name="Fewer D.P."/>
            <person name="Shishido T.K."/>
        </authorList>
    </citation>
    <scope>NUCLEOTIDE SEQUENCE [LARGE SCALE GENOMIC DNA]</scope>
    <source>
        <strain evidence="1 2">UHCC 0370</strain>
    </source>
</reference>
<protein>
    <submittedName>
        <fullName evidence="1">Uncharacterized protein</fullName>
    </submittedName>
</protein>
<keyword evidence="2" id="KW-1185">Reference proteome</keyword>
<gene>
    <name evidence="1" type="ORF">VB774_11000</name>
</gene>
<feature type="non-terminal residue" evidence="1">
    <location>
        <position position="1"/>
    </location>
</feature>
<proteinExistence type="predicted"/>
<accession>A0ABU5TIS8</accession>